<dbReference type="STRING" id="89784.SAMN04489725_1082"/>
<feature type="transmembrane region" description="Helical" evidence="7">
    <location>
        <begin position="266"/>
        <end position="286"/>
    </location>
</feature>
<feature type="transmembrane region" description="Helical" evidence="7">
    <location>
        <begin position="24"/>
        <end position="51"/>
    </location>
</feature>
<feature type="transmembrane region" description="Helical" evidence="7">
    <location>
        <begin position="177"/>
        <end position="194"/>
    </location>
</feature>
<dbReference type="Proteomes" id="UP000182589">
    <property type="component" value="Unassembled WGS sequence"/>
</dbReference>
<dbReference type="Pfam" id="PF00892">
    <property type="entry name" value="EamA"/>
    <property type="match status" value="1"/>
</dbReference>
<feature type="transmembrane region" description="Helical" evidence="7">
    <location>
        <begin position="63"/>
        <end position="81"/>
    </location>
</feature>
<sequence>MYAVLMLLAASAYGLVSPILRLAYGAGLSAAATTDGQYAVAAVVLWIFALFRHKGKHINRVQWLLIVAIGLMNALFSYAYYRALTVLPASLGVVFMFQFVWMTMFIDILVKRQLPGRWKWIGLGLILIGTYLAVGASPGAWRAMPLWAVGLGMVSALAYAISLYISGYNDPGVSPQLRAALVITAAWIAVSIPFPPNLLWHSFRLHPLPTLYWGFWIALLSQILPTLLSLIAIPHIGGRMAGVLGTMELPVAVFGAWLINGDVVGPLRWFGVVLILGGIVVSEAVGRKGESL</sequence>
<dbReference type="GO" id="GO:0005886">
    <property type="term" value="C:plasma membrane"/>
    <property type="evidence" value="ECO:0007669"/>
    <property type="project" value="UniProtKB-SubCell"/>
</dbReference>
<dbReference type="AlphaFoldDB" id="A0A1H2UJP4"/>
<gene>
    <name evidence="9" type="ORF">SAMN04489725_1082</name>
</gene>
<evidence type="ECO:0000313" key="9">
    <source>
        <dbReference type="EMBL" id="SDW55809.1"/>
    </source>
</evidence>
<dbReference type="SUPFAM" id="SSF103481">
    <property type="entry name" value="Multidrug resistance efflux transporter EmrE"/>
    <property type="match status" value="2"/>
</dbReference>
<evidence type="ECO:0000256" key="6">
    <source>
        <dbReference type="ARBA" id="ARBA00023136"/>
    </source>
</evidence>
<organism evidence="9 10">
    <name type="scientific">Alicyclobacillus hesperidum</name>
    <dbReference type="NCBI Taxonomy" id="89784"/>
    <lineage>
        <taxon>Bacteria</taxon>
        <taxon>Bacillati</taxon>
        <taxon>Bacillota</taxon>
        <taxon>Bacilli</taxon>
        <taxon>Bacillales</taxon>
        <taxon>Alicyclobacillaceae</taxon>
        <taxon>Alicyclobacillus</taxon>
    </lineage>
</organism>
<feature type="transmembrane region" description="Helical" evidence="7">
    <location>
        <begin position="240"/>
        <end position="260"/>
    </location>
</feature>
<evidence type="ECO:0000313" key="10">
    <source>
        <dbReference type="Proteomes" id="UP000182589"/>
    </source>
</evidence>
<feature type="transmembrane region" description="Helical" evidence="7">
    <location>
        <begin position="146"/>
        <end position="165"/>
    </location>
</feature>
<proteinExistence type="inferred from homology"/>
<dbReference type="PANTHER" id="PTHR42920">
    <property type="entry name" value="OS03G0707200 PROTEIN-RELATED"/>
    <property type="match status" value="1"/>
</dbReference>
<dbReference type="InterPro" id="IPR000620">
    <property type="entry name" value="EamA_dom"/>
</dbReference>
<keyword evidence="4 7" id="KW-0812">Transmembrane</keyword>
<feature type="transmembrane region" description="Helical" evidence="7">
    <location>
        <begin position="87"/>
        <end position="108"/>
    </location>
</feature>
<keyword evidence="10" id="KW-1185">Reference proteome</keyword>
<comment type="similarity">
    <text evidence="2">Belongs to the EamA transporter family.</text>
</comment>
<reference evidence="10" key="1">
    <citation type="submission" date="2016-10" db="EMBL/GenBank/DDBJ databases">
        <authorList>
            <person name="Varghese N."/>
        </authorList>
    </citation>
    <scope>NUCLEOTIDE SEQUENCE [LARGE SCALE GENOMIC DNA]</scope>
    <source>
        <strain evidence="10">DSM 12489</strain>
    </source>
</reference>
<name>A0A1H2UJP4_9BACL</name>
<evidence type="ECO:0000256" key="4">
    <source>
        <dbReference type="ARBA" id="ARBA00022692"/>
    </source>
</evidence>
<feature type="transmembrane region" description="Helical" evidence="7">
    <location>
        <begin position="214"/>
        <end position="233"/>
    </location>
</feature>
<dbReference type="PANTHER" id="PTHR42920:SF5">
    <property type="entry name" value="EAMA DOMAIN-CONTAINING PROTEIN"/>
    <property type="match status" value="1"/>
</dbReference>
<dbReference type="EMBL" id="FNOJ01000008">
    <property type="protein sequence ID" value="SDW55809.1"/>
    <property type="molecule type" value="Genomic_DNA"/>
</dbReference>
<evidence type="ECO:0000256" key="5">
    <source>
        <dbReference type="ARBA" id="ARBA00022989"/>
    </source>
</evidence>
<evidence type="ECO:0000256" key="7">
    <source>
        <dbReference type="SAM" id="Phobius"/>
    </source>
</evidence>
<evidence type="ECO:0000256" key="1">
    <source>
        <dbReference type="ARBA" id="ARBA00004651"/>
    </source>
</evidence>
<feature type="domain" description="EamA" evidence="8">
    <location>
        <begin position="3"/>
        <end position="134"/>
    </location>
</feature>
<accession>A0A1H2UJP4</accession>
<feature type="transmembrane region" description="Helical" evidence="7">
    <location>
        <begin position="120"/>
        <end position="140"/>
    </location>
</feature>
<protein>
    <submittedName>
        <fullName evidence="9">Threonine/homoserine efflux transporter RhtA</fullName>
    </submittedName>
</protein>
<dbReference type="InterPro" id="IPR051258">
    <property type="entry name" value="Diverse_Substrate_Transporter"/>
</dbReference>
<dbReference type="InterPro" id="IPR037185">
    <property type="entry name" value="EmrE-like"/>
</dbReference>
<keyword evidence="3" id="KW-1003">Cell membrane</keyword>
<evidence type="ECO:0000256" key="3">
    <source>
        <dbReference type="ARBA" id="ARBA00022475"/>
    </source>
</evidence>
<keyword evidence="6 7" id="KW-0472">Membrane</keyword>
<evidence type="ECO:0000259" key="8">
    <source>
        <dbReference type="Pfam" id="PF00892"/>
    </source>
</evidence>
<evidence type="ECO:0000256" key="2">
    <source>
        <dbReference type="ARBA" id="ARBA00007362"/>
    </source>
</evidence>
<comment type="subcellular location">
    <subcellularLocation>
        <location evidence="1">Cell membrane</location>
        <topology evidence="1">Multi-pass membrane protein</topology>
    </subcellularLocation>
</comment>
<keyword evidence="5 7" id="KW-1133">Transmembrane helix</keyword>